<feature type="transmembrane region" description="Helical" evidence="1">
    <location>
        <begin position="34"/>
        <end position="53"/>
    </location>
</feature>
<reference evidence="3" key="2">
    <citation type="submission" date="2021-04" db="EMBL/GenBank/DDBJ databases">
        <title>Taxonomy of Flavobacteriaceae bacterium ZY171143.</title>
        <authorList>
            <person name="Li F."/>
        </authorList>
    </citation>
    <scope>NUCLEOTIDE SEQUENCE [LARGE SCALE GENOMIC DNA]</scope>
    <source>
        <strain evidence="3">ZY171143</strain>
    </source>
</reference>
<protein>
    <submittedName>
        <fullName evidence="2">Uncharacterized protein</fullName>
    </submittedName>
</protein>
<feature type="transmembrane region" description="Helical" evidence="1">
    <location>
        <begin position="65"/>
        <end position="85"/>
    </location>
</feature>
<dbReference type="Proteomes" id="UP000672011">
    <property type="component" value="Chromosome"/>
</dbReference>
<keyword evidence="1" id="KW-1133">Transmembrane helix</keyword>
<keyword evidence="1" id="KW-0472">Membrane</keyword>
<organism evidence="2 3">
    <name type="scientific">Faecalibacter bovis</name>
    <dbReference type="NCBI Taxonomy" id="2898187"/>
    <lineage>
        <taxon>Bacteria</taxon>
        <taxon>Pseudomonadati</taxon>
        <taxon>Bacteroidota</taxon>
        <taxon>Flavobacteriia</taxon>
        <taxon>Flavobacteriales</taxon>
        <taxon>Weeksellaceae</taxon>
        <taxon>Faecalibacter</taxon>
    </lineage>
</organism>
<accession>A0ABX7XAW2</accession>
<evidence type="ECO:0000313" key="3">
    <source>
        <dbReference type="Proteomes" id="UP000672011"/>
    </source>
</evidence>
<proteinExistence type="predicted"/>
<dbReference type="EMBL" id="CP072842">
    <property type="protein sequence ID" value="QTV04999.1"/>
    <property type="molecule type" value="Genomic_DNA"/>
</dbReference>
<sequence>MKLTPFLIVLGLIEIILFILTINFIFIDNNGGKALGGVIALLGFIIIGIILGVEQLILQSIKVNSTLIFIIETILLLLFALYIFINGFSIG</sequence>
<evidence type="ECO:0000313" key="2">
    <source>
        <dbReference type="EMBL" id="QTV04999.1"/>
    </source>
</evidence>
<keyword evidence="1" id="KW-0812">Transmembrane</keyword>
<dbReference type="RefSeq" id="WP_230475623.1">
    <property type="nucleotide sequence ID" value="NZ_CP072842.1"/>
</dbReference>
<gene>
    <name evidence="2" type="ORF">J9309_09385</name>
</gene>
<evidence type="ECO:0000256" key="1">
    <source>
        <dbReference type="SAM" id="Phobius"/>
    </source>
</evidence>
<keyword evidence="3" id="KW-1185">Reference proteome</keyword>
<reference evidence="2 3" key="1">
    <citation type="journal article" date="2021" name="Int. J. Syst. Evol. Microbiol.">
        <title>Faecalibacter bovis sp. nov., isolated from cow faeces.</title>
        <authorList>
            <person name="Li F."/>
            <person name="Zhao W."/>
            <person name="Hong Q."/>
            <person name="Shao Q."/>
            <person name="Song J."/>
            <person name="Yang S."/>
        </authorList>
    </citation>
    <scope>NUCLEOTIDE SEQUENCE [LARGE SCALE GENOMIC DNA]</scope>
    <source>
        <strain evidence="2 3">ZY171143</strain>
    </source>
</reference>
<feature type="transmembrane region" description="Helical" evidence="1">
    <location>
        <begin position="6"/>
        <end position="27"/>
    </location>
</feature>
<name>A0ABX7XAW2_9FLAO</name>